<feature type="binding site" evidence="10">
    <location>
        <position position="41"/>
    </location>
    <ligand>
        <name>Mn(2+)</name>
        <dbReference type="ChEBI" id="CHEBI:29035"/>
        <label>1</label>
    </ligand>
</feature>
<feature type="binding site" evidence="10">
    <location>
        <position position="79"/>
    </location>
    <ligand>
        <name>Mn(2+)</name>
        <dbReference type="ChEBI" id="CHEBI:29035"/>
        <label>2</label>
    </ligand>
</feature>
<keyword evidence="8 10" id="KW-0472">Membrane</keyword>
<dbReference type="InterPro" id="IPR043461">
    <property type="entry name" value="LpxH-like"/>
</dbReference>
<dbReference type="SUPFAM" id="SSF56300">
    <property type="entry name" value="Metallo-dependent phosphatases"/>
    <property type="match status" value="1"/>
</dbReference>
<evidence type="ECO:0000259" key="11">
    <source>
        <dbReference type="Pfam" id="PF00149"/>
    </source>
</evidence>
<dbReference type="OrthoDB" id="9783283at2"/>
<dbReference type="AlphaFoldDB" id="A0A432VR61"/>
<keyword evidence="1 10" id="KW-1003">Cell membrane</keyword>
<evidence type="ECO:0000256" key="1">
    <source>
        <dbReference type="ARBA" id="ARBA00022475"/>
    </source>
</evidence>
<dbReference type="Pfam" id="PF00149">
    <property type="entry name" value="Metallophos"/>
    <property type="match status" value="1"/>
</dbReference>
<dbReference type="RefSeq" id="WP_126793849.1">
    <property type="nucleotide sequence ID" value="NZ_PIPI01000008.1"/>
</dbReference>
<accession>A0A432VR61</accession>
<feature type="binding site" evidence="10">
    <location>
        <position position="177"/>
    </location>
    <ligand>
        <name>substrate</name>
    </ligand>
</feature>
<dbReference type="InterPro" id="IPR004843">
    <property type="entry name" value="Calcineurin-like_PHP"/>
</dbReference>
<feature type="binding site" evidence="10">
    <location>
        <position position="10"/>
    </location>
    <ligand>
        <name>Mn(2+)</name>
        <dbReference type="ChEBI" id="CHEBI:29035"/>
        <label>1</label>
    </ligand>
</feature>
<dbReference type="InterPro" id="IPR010138">
    <property type="entry name" value="UDP-diacylglucosamine_Hdrlase"/>
</dbReference>
<dbReference type="GO" id="GO:0008758">
    <property type="term" value="F:UDP-2,3-diacylglucosamine hydrolase activity"/>
    <property type="evidence" value="ECO:0007669"/>
    <property type="project" value="UniProtKB-UniRule"/>
</dbReference>
<gene>
    <name evidence="10" type="primary">lpxH</name>
    <name evidence="12" type="ORF">CWE06_10440</name>
</gene>
<comment type="subcellular location">
    <subcellularLocation>
        <location evidence="10">Cell inner membrane</location>
        <topology evidence="10">Peripheral membrane protein</topology>
        <orientation evidence="10">Cytoplasmic side</orientation>
    </subcellularLocation>
</comment>
<dbReference type="NCBIfam" id="NF003743">
    <property type="entry name" value="PRK05340.1"/>
    <property type="match status" value="1"/>
</dbReference>
<dbReference type="EC" id="3.6.1.54" evidence="10"/>
<keyword evidence="7 10" id="KW-0443">Lipid metabolism</keyword>
<comment type="catalytic activity">
    <reaction evidence="10">
        <text>UDP-2-N,3-O-bis[(3R)-3-hydroxytetradecanoyl]-alpha-D-glucosamine + H2O = 2-N,3-O-bis[(3R)-3-hydroxytetradecanoyl]-alpha-D-glucosaminyl 1-phosphate + UMP + 2 H(+)</text>
        <dbReference type="Rhea" id="RHEA:25213"/>
        <dbReference type="ChEBI" id="CHEBI:15377"/>
        <dbReference type="ChEBI" id="CHEBI:15378"/>
        <dbReference type="ChEBI" id="CHEBI:57865"/>
        <dbReference type="ChEBI" id="CHEBI:57957"/>
        <dbReference type="ChEBI" id="CHEBI:78847"/>
        <dbReference type="EC" id="3.6.1.54"/>
    </reaction>
</comment>
<dbReference type="PANTHER" id="PTHR34990">
    <property type="entry name" value="UDP-2,3-DIACYLGLUCOSAMINE HYDROLASE-RELATED"/>
    <property type="match status" value="1"/>
</dbReference>
<feature type="binding site" evidence="10">
    <location>
        <begin position="79"/>
        <end position="80"/>
    </location>
    <ligand>
        <name>substrate</name>
    </ligand>
</feature>
<dbReference type="GO" id="GO:0005737">
    <property type="term" value="C:cytoplasm"/>
    <property type="evidence" value="ECO:0007669"/>
    <property type="project" value="InterPro"/>
</dbReference>
<dbReference type="EMBL" id="PIPI01000008">
    <property type="protein sequence ID" value="RUO18653.1"/>
    <property type="molecule type" value="Genomic_DNA"/>
</dbReference>
<dbReference type="CDD" id="cd07398">
    <property type="entry name" value="MPP_YbbF-LpxH"/>
    <property type="match status" value="1"/>
</dbReference>
<dbReference type="Gene3D" id="3.60.21.10">
    <property type="match status" value="1"/>
</dbReference>
<feature type="binding site" evidence="10">
    <location>
        <position position="122"/>
    </location>
    <ligand>
        <name>substrate</name>
    </ligand>
</feature>
<keyword evidence="5 10" id="KW-0479">Metal-binding</keyword>
<comment type="function">
    <text evidence="10">Hydrolyzes the pyrophosphate bond of UDP-2,3-diacylglucosamine to yield 2,3-diacylglucosamine 1-phosphate (lipid X) and UMP by catalyzing the attack of water at the alpha-P atom. Involved in the biosynthesis of lipid A, a phosphorylated glycolipid that anchors the lipopolysaccharide to the outer membrane of the cell.</text>
</comment>
<evidence type="ECO:0000313" key="12">
    <source>
        <dbReference type="EMBL" id="RUO18653.1"/>
    </source>
</evidence>
<feature type="binding site" evidence="10">
    <location>
        <position position="160"/>
    </location>
    <ligand>
        <name>substrate</name>
    </ligand>
</feature>
<evidence type="ECO:0000256" key="2">
    <source>
        <dbReference type="ARBA" id="ARBA00022516"/>
    </source>
</evidence>
<dbReference type="GO" id="GO:0019897">
    <property type="term" value="C:extrinsic component of plasma membrane"/>
    <property type="evidence" value="ECO:0007669"/>
    <property type="project" value="UniProtKB-UniRule"/>
</dbReference>
<comment type="caution">
    <text evidence="12">The sequence shown here is derived from an EMBL/GenBank/DDBJ whole genome shotgun (WGS) entry which is preliminary data.</text>
</comment>
<dbReference type="PANTHER" id="PTHR34990:SF1">
    <property type="entry name" value="UDP-2,3-DIACYLGLUCOSAMINE HYDROLASE"/>
    <property type="match status" value="1"/>
</dbReference>
<protein>
    <recommendedName>
        <fullName evidence="10">UDP-2,3-diacylglucosamine hydrolase</fullName>
        <ecNumber evidence="10">3.6.1.54</ecNumber>
    </recommendedName>
    <alternativeName>
        <fullName evidence="10">UDP-2,3-diacylglucosamine diphosphatase</fullName>
    </alternativeName>
</protein>
<evidence type="ECO:0000256" key="5">
    <source>
        <dbReference type="ARBA" id="ARBA00022723"/>
    </source>
</evidence>
<feature type="binding site" evidence="10">
    <location>
        <position position="212"/>
    </location>
    <ligand>
        <name>Mn(2+)</name>
        <dbReference type="ChEBI" id="CHEBI:29035"/>
        <label>2</label>
    </ligand>
</feature>
<feature type="binding site" evidence="10">
    <location>
        <position position="212"/>
    </location>
    <ligand>
        <name>substrate</name>
    </ligand>
</feature>
<feature type="binding site" evidence="10">
    <location>
        <position position="214"/>
    </location>
    <ligand>
        <name>Mn(2+)</name>
        <dbReference type="ChEBI" id="CHEBI:29035"/>
        <label>1</label>
    </ligand>
</feature>
<organism evidence="12 13">
    <name type="scientific">Aliidiomarina haloalkalitolerans</name>
    <dbReference type="NCBI Taxonomy" id="859059"/>
    <lineage>
        <taxon>Bacteria</taxon>
        <taxon>Pseudomonadati</taxon>
        <taxon>Pseudomonadota</taxon>
        <taxon>Gammaproteobacteria</taxon>
        <taxon>Alteromonadales</taxon>
        <taxon>Idiomarinaceae</taxon>
        <taxon>Aliidiomarina</taxon>
    </lineage>
</organism>
<keyword evidence="13" id="KW-1185">Reference proteome</keyword>
<dbReference type="NCBIfam" id="TIGR01854">
    <property type="entry name" value="lipid_A_lpxH"/>
    <property type="match status" value="1"/>
</dbReference>
<feature type="binding site" evidence="10">
    <location>
        <position position="8"/>
    </location>
    <ligand>
        <name>Mn(2+)</name>
        <dbReference type="ChEBI" id="CHEBI:29035"/>
        <label>1</label>
    </ligand>
</feature>
<name>A0A432VR61_9GAMM</name>
<dbReference type="UniPathway" id="UPA00359">
    <property type="reaction ID" value="UER00480"/>
</dbReference>
<evidence type="ECO:0000256" key="3">
    <source>
        <dbReference type="ARBA" id="ARBA00022519"/>
    </source>
</evidence>
<evidence type="ECO:0000256" key="7">
    <source>
        <dbReference type="ARBA" id="ARBA00023098"/>
    </source>
</evidence>
<evidence type="ECO:0000256" key="6">
    <source>
        <dbReference type="ARBA" id="ARBA00022801"/>
    </source>
</evidence>
<feature type="binding site" evidence="10">
    <location>
        <position position="41"/>
    </location>
    <ligand>
        <name>Mn(2+)</name>
        <dbReference type="ChEBI" id="CHEBI:29035"/>
        <label>2</label>
    </ligand>
</feature>
<sequence length="268" mass="29486">MKTLFISDLHLSADRPDITGLFVDFLRGEARSADALYILGDLVEYWIGDDDSNEFHLLIETELAAVTASGVPVYFIHGNRDFLIGERFAARTGVEILPEPSVIDLYGRRTVILHGDTLCTKDISYQRFRKVIRHPWLLAVTTRFPLSWRRAIANKLRSSSAGNPPEGADSAGAGLQESQGLTAEQLDRYDAQPEAVVQLMQETDTQLMIHGHTHRPAVHEHCAGSGSAEGASNGAGELTRVVLGDWYEQGSILTVTPDDFALESRALD</sequence>
<keyword evidence="6 10" id="KW-0378">Hydrolase</keyword>
<dbReference type="GO" id="GO:0009245">
    <property type="term" value="P:lipid A biosynthetic process"/>
    <property type="evidence" value="ECO:0007669"/>
    <property type="project" value="UniProtKB-UniRule"/>
</dbReference>
<keyword evidence="3 10" id="KW-0997">Cell inner membrane</keyword>
<keyword evidence="9 10" id="KW-0464">Manganese</keyword>
<evidence type="ECO:0000256" key="9">
    <source>
        <dbReference type="ARBA" id="ARBA00023211"/>
    </source>
</evidence>
<comment type="caution">
    <text evidence="10">Lacks conserved residue(s) required for the propagation of feature annotation.</text>
</comment>
<dbReference type="HAMAP" id="MF_00575">
    <property type="entry name" value="LpxH"/>
    <property type="match status" value="1"/>
</dbReference>
<evidence type="ECO:0000256" key="10">
    <source>
        <dbReference type="HAMAP-Rule" id="MF_00575"/>
    </source>
</evidence>
<evidence type="ECO:0000256" key="8">
    <source>
        <dbReference type="ARBA" id="ARBA00023136"/>
    </source>
</evidence>
<feature type="binding site" evidence="10">
    <location>
        <position position="114"/>
    </location>
    <ligand>
        <name>Mn(2+)</name>
        <dbReference type="ChEBI" id="CHEBI:29035"/>
        <label>2</label>
    </ligand>
</feature>
<evidence type="ECO:0000256" key="4">
    <source>
        <dbReference type="ARBA" id="ARBA00022556"/>
    </source>
</evidence>
<keyword evidence="2 10" id="KW-0444">Lipid biosynthesis</keyword>
<dbReference type="InterPro" id="IPR029052">
    <property type="entry name" value="Metallo-depent_PP-like"/>
</dbReference>
<proteinExistence type="inferred from homology"/>
<evidence type="ECO:0000313" key="13">
    <source>
        <dbReference type="Proteomes" id="UP000288212"/>
    </source>
</evidence>
<comment type="similarity">
    <text evidence="10">Belongs to the LpxH family.</text>
</comment>
<comment type="cofactor">
    <cofactor evidence="10">
        <name>Mn(2+)</name>
        <dbReference type="ChEBI" id="CHEBI:29035"/>
    </cofactor>
    <text evidence="10">Binds 2 Mn(2+) ions per subunit in a binuclear metal center.</text>
</comment>
<dbReference type="GO" id="GO:0030145">
    <property type="term" value="F:manganese ion binding"/>
    <property type="evidence" value="ECO:0007669"/>
    <property type="project" value="UniProtKB-UniRule"/>
</dbReference>
<keyword evidence="4 10" id="KW-0441">Lipid A biosynthesis</keyword>
<dbReference type="Proteomes" id="UP000288212">
    <property type="component" value="Unassembled WGS sequence"/>
</dbReference>
<reference evidence="12 13" key="1">
    <citation type="journal article" date="2011" name="Front. Microbiol.">
        <title>Genomic signatures of strain selection and enhancement in Bacillus atrophaeus var. globigii, a historical biowarfare simulant.</title>
        <authorList>
            <person name="Gibbons H.S."/>
            <person name="Broomall S.M."/>
            <person name="McNew L.A."/>
            <person name="Daligault H."/>
            <person name="Chapman C."/>
            <person name="Bruce D."/>
            <person name="Karavis M."/>
            <person name="Krepps M."/>
            <person name="McGregor P.A."/>
            <person name="Hong C."/>
            <person name="Park K.H."/>
            <person name="Akmal A."/>
            <person name="Feldman A."/>
            <person name="Lin J.S."/>
            <person name="Chang W.E."/>
            <person name="Higgs B.W."/>
            <person name="Demirev P."/>
            <person name="Lindquist J."/>
            <person name="Liem A."/>
            <person name="Fochler E."/>
            <person name="Read T.D."/>
            <person name="Tapia R."/>
            <person name="Johnson S."/>
            <person name="Bishop-Lilly K.A."/>
            <person name="Detter C."/>
            <person name="Han C."/>
            <person name="Sozhamannan S."/>
            <person name="Rosenzweig C.N."/>
            <person name="Skowronski E.W."/>
        </authorList>
    </citation>
    <scope>NUCLEOTIDE SEQUENCE [LARGE SCALE GENOMIC DNA]</scope>
    <source>
        <strain evidence="12 13">AK5</strain>
    </source>
</reference>
<comment type="pathway">
    <text evidence="10">Glycolipid biosynthesis; lipid IV(A) biosynthesis; lipid IV(A) from (3R)-3-hydroxytetradecanoyl-[acyl-carrier-protein] and UDP-N-acetyl-alpha-D-glucosamine: step 4/6.</text>
</comment>
<feature type="domain" description="Calcineurin-like phosphoesterase" evidence="11">
    <location>
        <begin position="1"/>
        <end position="216"/>
    </location>
</feature>